<reference evidence="2 3" key="1">
    <citation type="journal article" date="2016" name="Nat. Commun.">
        <title>Thousands of microbial genomes shed light on interconnected biogeochemical processes in an aquifer system.</title>
        <authorList>
            <person name="Anantharaman K."/>
            <person name="Brown C.T."/>
            <person name="Hug L.A."/>
            <person name="Sharon I."/>
            <person name="Castelle C.J."/>
            <person name="Probst A.J."/>
            <person name="Thomas B.C."/>
            <person name="Singh A."/>
            <person name="Wilkins M.J."/>
            <person name="Karaoz U."/>
            <person name="Brodie E.L."/>
            <person name="Williams K.H."/>
            <person name="Hubbard S.S."/>
            <person name="Banfield J.F."/>
        </authorList>
    </citation>
    <scope>NUCLEOTIDE SEQUENCE [LARGE SCALE GENOMIC DNA]</scope>
</reference>
<comment type="caution">
    <text evidence="2">The sequence shown here is derived from an EMBL/GenBank/DDBJ whole genome shotgun (WGS) entry which is preliminary data.</text>
</comment>
<evidence type="ECO:0000259" key="1">
    <source>
        <dbReference type="PROSITE" id="PS51094"/>
    </source>
</evidence>
<gene>
    <name evidence="2" type="ORF">A2008_12720</name>
</gene>
<dbReference type="PROSITE" id="PS00372">
    <property type="entry name" value="PTS_EIIA_TYPE_2_HIS"/>
    <property type="match status" value="1"/>
</dbReference>
<dbReference type="SUPFAM" id="SSF55804">
    <property type="entry name" value="Phoshotransferase/anion transport protein"/>
    <property type="match status" value="1"/>
</dbReference>
<feature type="domain" description="PTS EIIA type-2" evidence="1">
    <location>
        <begin position="6"/>
        <end position="148"/>
    </location>
</feature>
<dbReference type="Proteomes" id="UP000178735">
    <property type="component" value="Unassembled WGS sequence"/>
</dbReference>
<sequence>MPSIAQLLNPSLVALNVRAAEKNGAISFLCDLISQNNKCDPEPLYTTIMNRESLQSTAVGHGVAIPHARCDVTDFIVAAAVSEKGMDFSSIDKQPVNLVFLIISPKNETSRYLQMLSQIAALLSSEKNRQELISAKTPEEFIEIVKRNERR</sequence>
<protein>
    <recommendedName>
        <fullName evidence="1">PTS EIIA type-2 domain-containing protein</fullName>
    </recommendedName>
</protein>
<dbReference type="PROSITE" id="PS51094">
    <property type="entry name" value="PTS_EIIA_TYPE_2"/>
    <property type="match status" value="1"/>
</dbReference>
<proteinExistence type="predicted"/>
<dbReference type="InterPro" id="IPR051541">
    <property type="entry name" value="PTS_SugarTrans_NitroReg"/>
</dbReference>
<accession>A0A1F7WJ62</accession>
<evidence type="ECO:0000313" key="2">
    <source>
        <dbReference type="EMBL" id="OGM02075.1"/>
    </source>
</evidence>
<dbReference type="AlphaFoldDB" id="A0A1F7WJ62"/>
<name>A0A1F7WJ62_9BACT</name>
<dbReference type="InterPro" id="IPR002178">
    <property type="entry name" value="PTS_EIIA_type-2_dom"/>
</dbReference>
<dbReference type="PANTHER" id="PTHR47738">
    <property type="entry name" value="PTS SYSTEM FRUCTOSE-LIKE EIIA COMPONENT-RELATED"/>
    <property type="match status" value="1"/>
</dbReference>
<dbReference type="STRING" id="1817813.A2008_12720"/>
<dbReference type="PANTHER" id="PTHR47738:SF1">
    <property type="entry name" value="NITROGEN REGULATORY PROTEIN"/>
    <property type="match status" value="1"/>
</dbReference>
<dbReference type="Gene3D" id="3.40.930.10">
    <property type="entry name" value="Mannitol-specific EII, Chain A"/>
    <property type="match status" value="1"/>
</dbReference>
<dbReference type="InterPro" id="IPR016152">
    <property type="entry name" value="PTrfase/Anion_transptr"/>
</dbReference>
<dbReference type="Pfam" id="PF00359">
    <property type="entry name" value="PTS_EIIA_2"/>
    <property type="match status" value="1"/>
</dbReference>
<organism evidence="2 3">
    <name type="scientific">Candidatus Wallbacteria bacterium GWC2_49_35</name>
    <dbReference type="NCBI Taxonomy" id="1817813"/>
    <lineage>
        <taxon>Bacteria</taxon>
        <taxon>Candidatus Walliibacteriota</taxon>
    </lineage>
</organism>
<dbReference type="CDD" id="cd00211">
    <property type="entry name" value="PTS_IIA_fru"/>
    <property type="match status" value="1"/>
</dbReference>
<dbReference type="GO" id="GO:0030295">
    <property type="term" value="F:protein kinase activator activity"/>
    <property type="evidence" value="ECO:0007669"/>
    <property type="project" value="TreeGrafter"/>
</dbReference>
<evidence type="ECO:0000313" key="3">
    <source>
        <dbReference type="Proteomes" id="UP000178735"/>
    </source>
</evidence>
<dbReference type="EMBL" id="MGFH01000217">
    <property type="protein sequence ID" value="OGM02075.1"/>
    <property type="molecule type" value="Genomic_DNA"/>
</dbReference>